<reference evidence="1" key="1">
    <citation type="journal article" date="2023" name="Mol. Biol. Evol.">
        <title>Third-Generation Sequencing Reveals the Adaptive Role of the Epigenome in Three Deep-Sea Polychaetes.</title>
        <authorList>
            <person name="Perez M."/>
            <person name="Aroh O."/>
            <person name="Sun Y."/>
            <person name="Lan Y."/>
            <person name="Juniper S.K."/>
            <person name="Young C.R."/>
            <person name="Angers B."/>
            <person name="Qian P.Y."/>
        </authorList>
    </citation>
    <scope>NUCLEOTIDE SEQUENCE</scope>
    <source>
        <strain evidence="1">R07B-5</strain>
    </source>
</reference>
<proteinExistence type="predicted"/>
<dbReference type="AlphaFoldDB" id="A0AAD9NKH4"/>
<dbReference type="EMBL" id="JAODUO010001150">
    <property type="protein sequence ID" value="KAK2170484.1"/>
    <property type="molecule type" value="Genomic_DNA"/>
</dbReference>
<evidence type="ECO:0000313" key="2">
    <source>
        <dbReference type="Proteomes" id="UP001209878"/>
    </source>
</evidence>
<dbReference type="Proteomes" id="UP001209878">
    <property type="component" value="Unassembled WGS sequence"/>
</dbReference>
<comment type="caution">
    <text evidence="1">The sequence shown here is derived from an EMBL/GenBank/DDBJ whole genome shotgun (WGS) entry which is preliminary data.</text>
</comment>
<name>A0AAD9NKH4_RIDPI</name>
<gene>
    <name evidence="1" type="ORF">NP493_1151g00102</name>
</gene>
<accession>A0AAD9NKH4</accession>
<sequence>MLDYVATHDEADVILCSYMLKAVAVGAQTIRILSDDTDVFVLLEYWTSKMRVVAKIQMEKWNGDMLDINETVQRLGPKKCCQLLGVHAPSGCDTVSNPSGKGNMSALKLLEIDIPGIGQMLGQHGAIHAQLQEAAYTFFLPLYGQKGCTTMNDARAHFYGGHKKPPP</sequence>
<evidence type="ECO:0000313" key="1">
    <source>
        <dbReference type="EMBL" id="KAK2170484.1"/>
    </source>
</evidence>
<keyword evidence="2" id="KW-1185">Reference proteome</keyword>
<organism evidence="1 2">
    <name type="scientific">Ridgeia piscesae</name>
    <name type="common">Tubeworm</name>
    <dbReference type="NCBI Taxonomy" id="27915"/>
    <lineage>
        <taxon>Eukaryota</taxon>
        <taxon>Metazoa</taxon>
        <taxon>Spiralia</taxon>
        <taxon>Lophotrochozoa</taxon>
        <taxon>Annelida</taxon>
        <taxon>Polychaeta</taxon>
        <taxon>Sedentaria</taxon>
        <taxon>Canalipalpata</taxon>
        <taxon>Sabellida</taxon>
        <taxon>Siboglinidae</taxon>
        <taxon>Ridgeia</taxon>
    </lineage>
</organism>
<protein>
    <submittedName>
        <fullName evidence="1">Uncharacterized protein</fullName>
    </submittedName>
</protein>